<dbReference type="GO" id="GO:0005634">
    <property type="term" value="C:nucleus"/>
    <property type="evidence" value="ECO:0007669"/>
    <property type="project" value="UniProtKB-SubCell"/>
</dbReference>
<dbReference type="InterPro" id="IPR017441">
    <property type="entry name" value="Protein_kinase_ATP_BS"/>
</dbReference>
<dbReference type="InterPro" id="IPR000719">
    <property type="entry name" value="Prot_kinase_dom"/>
</dbReference>
<accession>A0AAF0EN07</accession>
<dbReference type="InterPro" id="IPR011009">
    <property type="entry name" value="Kinase-like_dom_sf"/>
</dbReference>
<protein>
    <submittedName>
        <fullName evidence="13">[pyruvate dehydrogenase (Acetyl-transferring)] kinase</fullName>
        <ecNumber evidence="13">2.7.11.2</ecNumber>
    </submittedName>
</protein>
<feature type="compositionally biased region" description="Low complexity" evidence="11">
    <location>
        <begin position="582"/>
        <end position="593"/>
    </location>
</feature>
<feature type="region of interest" description="Disordered" evidence="11">
    <location>
        <begin position="637"/>
        <end position="669"/>
    </location>
</feature>
<dbReference type="SUPFAM" id="SSF56112">
    <property type="entry name" value="Protein kinase-like (PK-like)"/>
    <property type="match status" value="1"/>
</dbReference>
<gene>
    <name evidence="13" type="primary">BUR1</name>
    <name evidence="13" type="ORF">MNAN1_000029</name>
</gene>
<evidence type="ECO:0000256" key="1">
    <source>
        <dbReference type="ARBA" id="ARBA00004123"/>
    </source>
</evidence>
<name>A0AAF0EN07_9BASI</name>
<evidence type="ECO:0000256" key="5">
    <source>
        <dbReference type="ARBA" id="ARBA00022741"/>
    </source>
</evidence>
<dbReference type="PROSITE" id="PS00107">
    <property type="entry name" value="PROTEIN_KINASE_ATP"/>
    <property type="match status" value="1"/>
</dbReference>
<feature type="region of interest" description="Disordered" evidence="11">
    <location>
        <begin position="558"/>
        <end position="593"/>
    </location>
</feature>
<feature type="compositionally biased region" description="Basic and acidic residues" evidence="11">
    <location>
        <begin position="1"/>
        <end position="16"/>
    </location>
</feature>
<evidence type="ECO:0000256" key="2">
    <source>
        <dbReference type="ARBA" id="ARBA00006485"/>
    </source>
</evidence>
<comment type="subcellular location">
    <subcellularLocation>
        <location evidence="1">Nucleus</location>
    </subcellularLocation>
</comment>
<keyword evidence="8" id="KW-0539">Nucleus</keyword>
<dbReference type="EMBL" id="CP119892">
    <property type="protein sequence ID" value="WFD25067.1"/>
    <property type="molecule type" value="Genomic_DNA"/>
</dbReference>
<evidence type="ECO:0000256" key="10">
    <source>
        <dbReference type="PROSITE-ProRule" id="PRU10141"/>
    </source>
</evidence>
<evidence type="ECO:0000256" key="11">
    <source>
        <dbReference type="SAM" id="MobiDB-lite"/>
    </source>
</evidence>
<feature type="compositionally biased region" description="Basic and acidic residues" evidence="11">
    <location>
        <begin position="65"/>
        <end position="110"/>
    </location>
</feature>
<keyword evidence="5 10" id="KW-0547">Nucleotide-binding</keyword>
<dbReference type="PANTHER" id="PTHR24056">
    <property type="entry name" value="CELL DIVISION PROTEIN KINASE"/>
    <property type="match status" value="1"/>
</dbReference>
<keyword evidence="6 13" id="KW-0418">Kinase</keyword>
<keyword evidence="14" id="KW-1185">Reference proteome</keyword>
<keyword evidence="4 13" id="KW-0808">Transferase</keyword>
<dbReference type="FunFam" id="1.10.510.10:FF:000415">
    <property type="entry name" value="CMGC/CDK/CRK7 protein kinase, variant"/>
    <property type="match status" value="1"/>
</dbReference>
<comment type="catalytic activity">
    <reaction evidence="9">
        <text>[DNA-directed RNA polymerase] + ATP = phospho-[DNA-directed RNA polymerase] + ADP + H(+)</text>
        <dbReference type="Rhea" id="RHEA:10216"/>
        <dbReference type="Rhea" id="RHEA-COMP:11321"/>
        <dbReference type="Rhea" id="RHEA-COMP:11322"/>
        <dbReference type="ChEBI" id="CHEBI:15378"/>
        <dbReference type="ChEBI" id="CHEBI:30616"/>
        <dbReference type="ChEBI" id="CHEBI:43176"/>
        <dbReference type="ChEBI" id="CHEBI:68546"/>
        <dbReference type="ChEBI" id="CHEBI:456216"/>
        <dbReference type="EC" id="2.7.11.23"/>
    </reaction>
</comment>
<evidence type="ECO:0000256" key="9">
    <source>
        <dbReference type="ARBA" id="ARBA00049280"/>
    </source>
</evidence>
<dbReference type="PANTHER" id="PTHR24056:SF233">
    <property type="entry name" value="CYCLIN-DEPENDENT KINASE 9"/>
    <property type="match status" value="1"/>
</dbReference>
<keyword evidence="3" id="KW-0723">Serine/threonine-protein kinase</keyword>
<dbReference type="EC" id="2.7.11.2" evidence="13"/>
<reference evidence="13" key="1">
    <citation type="submission" date="2023-03" db="EMBL/GenBank/DDBJ databases">
        <title>Mating type loci evolution in Malassezia.</title>
        <authorList>
            <person name="Coelho M.A."/>
        </authorList>
    </citation>
    <scope>NUCLEOTIDE SEQUENCE</scope>
    <source>
        <strain evidence="13">CBS 9557</strain>
    </source>
</reference>
<comment type="similarity">
    <text evidence="2">Belongs to the protein kinase superfamily. CMGC Ser/Thr protein kinase family. CDC2/CDKX subfamily.</text>
</comment>
<evidence type="ECO:0000313" key="13">
    <source>
        <dbReference type="EMBL" id="WFD25067.1"/>
    </source>
</evidence>
<dbReference type="GO" id="GO:0004693">
    <property type="term" value="F:cyclin-dependent protein serine/threonine kinase activity"/>
    <property type="evidence" value="ECO:0007669"/>
    <property type="project" value="TreeGrafter"/>
</dbReference>
<evidence type="ECO:0000256" key="7">
    <source>
        <dbReference type="ARBA" id="ARBA00022840"/>
    </source>
</evidence>
<dbReference type="InterPro" id="IPR008271">
    <property type="entry name" value="Ser/Thr_kinase_AS"/>
</dbReference>
<feature type="compositionally biased region" description="Low complexity" evidence="11">
    <location>
        <begin position="33"/>
        <end position="53"/>
    </location>
</feature>
<dbReference type="Gene3D" id="1.10.510.10">
    <property type="entry name" value="Transferase(Phosphotransferase) domain 1"/>
    <property type="match status" value="1"/>
</dbReference>
<evidence type="ECO:0000256" key="6">
    <source>
        <dbReference type="ARBA" id="ARBA00022777"/>
    </source>
</evidence>
<dbReference type="SMART" id="SM00220">
    <property type="entry name" value="S_TKc"/>
    <property type="match status" value="1"/>
</dbReference>
<dbReference type="PROSITE" id="PS00108">
    <property type="entry name" value="PROTEIN_KINASE_ST"/>
    <property type="match status" value="1"/>
</dbReference>
<dbReference type="GO" id="GO:0004740">
    <property type="term" value="F:pyruvate dehydrogenase (acetyl-transferring) kinase activity"/>
    <property type="evidence" value="ECO:0007669"/>
    <property type="project" value="UniProtKB-EC"/>
</dbReference>
<evidence type="ECO:0000256" key="8">
    <source>
        <dbReference type="ARBA" id="ARBA00023242"/>
    </source>
</evidence>
<keyword evidence="7 10" id="KW-0067">ATP-binding</keyword>
<evidence type="ECO:0000256" key="3">
    <source>
        <dbReference type="ARBA" id="ARBA00022527"/>
    </source>
</evidence>
<dbReference type="GO" id="GO:0005524">
    <property type="term" value="F:ATP binding"/>
    <property type="evidence" value="ECO:0007669"/>
    <property type="project" value="UniProtKB-UniRule"/>
</dbReference>
<evidence type="ECO:0000313" key="14">
    <source>
        <dbReference type="Proteomes" id="UP001213623"/>
    </source>
</evidence>
<sequence length="669" mass="75838">MPREEWAKRPDMRVPRPYDASPPQGSSERTRSRSPPARGSSGYRPSSSRQSPSRSPPGPASHGYRAREPPRRRPDDWVDRSRDERGSRTRDYGSDRPTYQRREYAYERPRPAPYYLDDARDTRRGNWERRGDSTRSREDFRGSRYDDRDRDRRESRRDGLQPLRLELPPKRDPPPRPQLTVPIKVRKGPRPGTLARRARAKPAPLSERQFYGCSTIDAYDLTVKLGQGTFGEVKQGVQKATGRSVALKKVTIYEVKDGLPITALREIKLLKMLHHPYIVPVIDMAYRASTERGKMGDVYMVEPYMDHDLNGLLDNPSVHLPMNQIKLYMRELLEGMLYLHKNHIMHRDMKAANLLIDNHGQLQIADFGLARPFHDRDEAWRHRGWKGTHNYTEMVVTRWYRPPELLAGQRCYGPAIDMWGVGCILAEMITRKPIFKGTSEINQLELIAALCGSPNDDNFPGWSSLPGVKNATPSGRPDPNPHVRGRHDFGRCPRVVRHHFTTVVDWYVYTFSPISGRECADLIDKLLVLDPAKRMTAAEALEHEWFWTKPYPADPASLPKYLPSKEIDRNRRDRKGPPPAGAPGRPMMPAHPGMPPQMVRPVPPPVLVPPGMPVPPTAIPAAGAPSANGAYPPMPRLPSASGMGGQAYGRSKDYGWYNPRAPRGAGTRP</sequence>
<feature type="region of interest" description="Disordered" evidence="11">
    <location>
        <begin position="1"/>
        <end position="201"/>
    </location>
</feature>
<dbReference type="Pfam" id="PF00069">
    <property type="entry name" value="Pkinase"/>
    <property type="match status" value="1"/>
</dbReference>
<dbReference type="PROSITE" id="PS50011">
    <property type="entry name" value="PROTEIN_KINASE_DOM"/>
    <property type="match status" value="1"/>
</dbReference>
<dbReference type="Proteomes" id="UP001213623">
    <property type="component" value="Chromosome 1"/>
</dbReference>
<feature type="compositionally biased region" description="Basic and acidic residues" evidence="11">
    <location>
        <begin position="117"/>
        <end position="159"/>
    </location>
</feature>
<dbReference type="GO" id="GO:0008353">
    <property type="term" value="F:RNA polymerase II CTD heptapeptide repeat kinase activity"/>
    <property type="evidence" value="ECO:0007669"/>
    <property type="project" value="UniProtKB-EC"/>
</dbReference>
<organism evidence="13 14">
    <name type="scientific">Malassezia nana</name>
    <dbReference type="NCBI Taxonomy" id="180528"/>
    <lineage>
        <taxon>Eukaryota</taxon>
        <taxon>Fungi</taxon>
        <taxon>Dikarya</taxon>
        <taxon>Basidiomycota</taxon>
        <taxon>Ustilaginomycotina</taxon>
        <taxon>Malasseziomycetes</taxon>
        <taxon>Malasseziales</taxon>
        <taxon>Malasseziaceae</taxon>
        <taxon>Malassezia</taxon>
    </lineage>
</organism>
<feature type="domain" description="Protein kinase" evidence="12">
    <location>
        <begin position="219"/>
        <end position="546"/>
    </location>
</feature>
<dbReference type="AlphaFoldDB" id="A0AAF0EN07"/>
<feature type="binding site" evidence="10">
    <location>
        <position position="248"/>
    </location>
    <ligand>
        <name>ATP</name>
        <dbReference type="ChEBI" id="CHEBI:30616"/>
    </ligand>
</feature>
<proteinExistence type="inferred from homology"/>
<evidence type="ECO:0000259" key="12">
    <source>
        <dbReference type="PROSITE" id="PS50011"/>
    </source>
</evidence>
<evidence type="ECO:0000256" key="4">
    <source>
        <dbReference type="ARBA" id="ARBA00022679"/>
    </source>
</evidence>
<dbReference type="InterPro" id="IPR050108">
    <property type="entry name" value="CDK"/>
</dbReference>
<dbReference type="Gene3D" id="3.30.200.20">
    <property type="entry name" value="Phosphorylase Kinase, domain 1"/>
    <property type="match status" value="1"/>
</dbReference>